<dbReference type="OrthoDB" id="308383at2759"/>
<accession>A0A314YCP7</accession>
<keyword evidence="2" id="KW-0805">Transcription regulation</keyword>
<dbReference type="PANTHER" id="PTHR45838">
    <property type="entry name" value="HISTONE-LYSINE-N-METHYLTRANSFERASE 2 KMT2 FAMILY MEMBER"/>
    <property type="match status" value="1"/>
</dbReference>
<dbReference type="Pfam" id="PF16135">
    <property type="entry name" value="TDBD"/>
    <property type="match status" value="1"/>
</dbReference>
<organism evidence="6 7">
    <name type="scientific">Prunus yedoensis var. nudiflora</name>
    <dbReference type="NCBI Taxonomy" id="2094558"/>
    <lineage>
        <taxon>Eukaryota</taxon>
        <taxon>Viridiplantae</taxon>
        <taxon>Streptophyta</taxon>
        <taxon>Embryophyta</taxon>
        <taxon>Tracheophyta</taxon>
        <taxon>Spermatophyta</taxon>
        <taxon>Magnoliopsida</taxon>
        <taxon>eudicotyledons</taxon>
        <taxon>Gunneridae</taxon>
        <taxon>Pentapetalae</taxon>
        <taxon>rosids</taxon>
        <taxon>fabids</taxon>
        <taxon>Rosales</taxon>
        <taxon>Rosaceae</taxon>
        <taxon>Amygdaloideae</taxon>
        <taxon>Amygdaleae</taxon>
        <taxon>Prunus</taxon>
    </lineage>
</organism>
<evidence type="ECO:0000313" key="6">
    <source>
        <dbReference type="EMBL" id="PQQ03797.1"/>
    </source>
</evidence>
<sequence>MMENSWKTKCSSTLQSSALSMASSSSQEHRNRMETNTGYYSYPHGSQDLRPTMIGRLQDPLLASKLYSGSHRSEHANSGNSFLALLSGSPSVFQCDFQELSNPKPISTSCKILPDSNNFIVNGIGSAIPVTSSGVLSENLSGQNLQSGAAFCTKVSSRSVPSSSCASNSVLHDLQSSDLAKRVTRNMVLGSEKASSFMNGCPRVFCSTTSGYLLLSNTGLVGIVCSCHCLHMSVLKFCEHSGLYGVNPGDAVRMDNGETIAQWCKLYFLNSGIRVPGDRSEWDWPEGLSATAGLGKSSMSMPNISNDLSHMQRNIQDGNTIFLKGFTGTPQSNFHGMADNLILERPMSMSKLVGSGLQDGGQSVSAYIESMKNGNSSIIYPAMKIGNSSITHPSLKDRRIMGKESNFCRTVNVKDGAFRDAAISNIELRLGQPYQLGQSSGNSNLPAVGPQLLDTLYIH</sequence>
<evidence type="ECO:0000256" key="3">
    <source>
        <dbReference type="ARBA" id="ARBA00023163"/>
    </source>
</evidence>
<feature type="domain" description="Tify" evidence="5">
    <location>
        <begin position="219"/>
        <end position="265"/>
    </location>
</feature>
<evidence type="ECO:0000313" key="7">
    <source>
        <dbReference type="Proteomes" id="UP000250321"/>
    </source>
</evidence>
<evidence type="ECO:0000256" key="4">
    <source>
        <dbReference type="ARBA" id="ARBA00023242"/>
    </source>
</evidence>
<keyword evidence="4" id="KW-0539">Nucleus</keyword>
<evidence type="ECO:0000256" key="1">
    <source>
        <dbReference type="ARBA" id="ARBA00004123"/>
    </source>
</evidence>
<dbReference type="GO" id="GO:0042800">
    <property type="term" value="F:histone H3K4 methyltransferase activity"/>
    <property type="evidence" value="ECO:0007669"/>
    <property type="project" value="TreeGrafter"/>
</dbReference>
<dbReference type="GO" id="GO:0045893">
    <property type="term" value="P:positive regulation of DNA-templated transcription"/>
    <property type="evidence" value="ECO:0007669"/>
    <property type="project" value="TreeGrafter"/>
</dbReference>
<keyword evidence="7" id="KW-1185">Reference proteome</keyword>
<evidence type="ECO:0000259" key="5">
    <source>
        <dbReference type="Pfam" id="PF16135"/>
    </source>
</evidence>
<name>A0A314YCP7_PRUYE</name>
<gene>
    <name evidence="6" type="ORF">Pyn_15710</name>
</gene>
<reference evidence="6 7" key="1">
    <citation type="submission" date="2018-02" db="EMBL/GenBank/DDBJ databases">
        <title>Draft genome of wild Prunus yedoensis var. nudiflora.</title>
        <authorList>
            <person name="Baek S."/>
            <person name="Kim J.-H."/>
            <person name="Choi K."/>
            <person name="Kim G.-B."/>
            <person name="Cho A."/>
            <person name="Jang H."/>
            <person name="Shin C.-H."/>
            <person name="Yu H.-J."/>
            <person name="Mun J.-H."/>
        </authorList>
    </citation>
    <scope>NUCLEOTIDE SEQUENCE [LARGE SCALE GENOMIC DNA]</scope>
    <source>
        <strain evidence="7">cv. Jeju island</strain>
        <tissue evidence="6">Leaf</tissue>
    </source>
</reference>
<dbReference type="InterPro" id="IPR032308">
    <property type="entry name" value="TDBD"/>
</dbReference>
<keyword evidence="3" id="KW-0804">Transcription</keyword>
<dbReference type="STRING" id="2094558.A0A314YCP7"/>
<dbReference type="Proteomes" id="UP000250321">
    <property type="component" value="Unassembled WGS sequence"/>
</dbReference>
<dbReference type="AlphaFoldDB" id="A0A314YCP7"/>
<protein>
    <recommendedName>
        <fullName evidence="5">Tify domain-containing protein</fullName>
    </recommendedName>
</protein>
<dbReference type="PANTHER" id="PTHR45838:SF4">
    <property type="entry name" value="HISTONE-LYSINE N-METHYLTRANSFERASE TRITHORAX"/>
    <property type="match status" value="1"/>
</dbReference>
<dbReference type="EMBL" id="PJQY01001308">
    <property type="protein sequence ID" value="PQQ03797.1"/>
    <property type="molecule type" value="Genomic_DNA"/>
</dbReference>
<evidence type="ECO:0000256" key="2">
    <source>
        <dbReference type="ARBA" id="ARBA00023015"/>
    </source>
</evidence>
<comment type="subcellular location">
    <subcellularLocation>
        <location evidence="1">Nucleus</location>
    </subcellularLocation>
</comment>
<dbReference type="GO" id="GO:0035097">
    <property type="term" value="C:histone methyltransferase complex"/>
    <property type="evidence" value="ECO:0007669"/>
    <property type="project" value="TreeGrafter"/>
</dbReference>
<comment type="caution">
    <text evidence="6">The sequence shown here is derived from an EMBL/GenBank/DDBJ whole genome shotgun (WGS) entry which is preliminary data.</text>
</comment>
<proteinExistence type="predicted"/>